<dbReference type="GeneID" id="87841683"/>
<gene>
    <name evidence="2" type="ORF">B0H64DRAFT_409710</name>
</gene>
<dbReference type="Gene3D" id="3.40.50.1820">
    <property type="entry name" value="alpha/beta hydrolase"/>
    <property type="match status" value="1"/>
</dbReference>
<proteinExistence type="predicted"/>
<evidence type="ECO:0000313" key="3">
    <source>
        <dbReference type="Proteomes" id="UP001278766"/>
    </source>
</evidence>
<dbReference type="Gene3D" id="1.25.40.10">
    <property type="entry name" value="Tetratricopeptide repeat domain"/>
    <property type="match status" value="2"/>
</dbReference>
<dbReference type="InterPro" id="IPR029058">
    <property type="entry name" value="AB_hydrolase_fold"/>
</dbReference>
<dbReference type="SUPFAM" id="SSF53474">
    <property type="entry name" value="alpha/beta-Hydrolases"/>
    <property type="match status" value="1"/>
</dbReference>
<dbReference type="InterPro" id="IPR011990">
    <property type="entry name" value="TPR-like_helical_dom_sf"/>
</dbReference>
<dbReference type="Pfam" id="PF13424">
    <property type="entry name" value="TPR_12"/>
    <property type="match status" value="2"/>
</dbReference>
<dbReference type="InterPro" id="IPR053137">
    <property type="entry name" value="NLR-like"/>
</dbReference>
<dbReference type="Gene3D" id="3.40.50.300">
    <property type="entry name" value="P-loop containing nucleotide triphosphate hydrolases"/>
    <property type="match status" value="1"/>
</dbReference>
<comment type="caution">
    <text evidence="2">The sequence shown here is derived from an EMBL/GenBank/DDBJ whole genome shotgun (WGS) entry which is preliminary data.</text>
</comment>
<dbReference type="EMBL" id="JAUEPN010000009">
    <property type="protein sequence ID" value="KAK3291673.1"/>
    <property type="molecule type" value="Genomic_DNA"/>
</dbReference>
<evidence type="ECO:0000256" key="1">
    <source>
        <dbReference type="SAM" id="MobiDB-lite"/>
    </source>
</evidence>
<dbReference type="Pfam" id="PF13374">
    <property type="entry name" value="TPR_10"/>
    <property type="match status" value="2"/>
</dbReference>
<accession>A0AAE0H812</accession>
<evidence type="ECO:0000313" key="2">
    <source>
        <dbReference type="EMBL" id="KAK3291673.1"/>
    </source>
</evidence>
<dbReference type="PANTHER" id="PTHR46082">
    <property type="entry name" value="ATP/GTP-BINDING PROTEIN-RELATED"/>
    <property type="match status" value="1"/>
</dbReference>
<keyword evidence="3" id="KW-1185">Reference proteome</keyword>
<feature type="compositionally biased region" description="Polar residues" evidence="1">
    <location>
        <begin position="320"/>
        <end position="340"/>
    </location>
</feature>
<reference evidence="2" key="2">
    <citation type="submission" date="2023-06" db="EMBL/GenBank/DDBJ databases">
        <authorList>
            <consortium name="Lawrence Berkeley National Laboratory"/>
            <person name="Haridas S."/>
            <person name="Hensen N."/>
            <person name="Bonometti L."/>
            <person name="Westerberg I."/>
            <person name="Brannstrom I.O."/>
            <person name="Guillou S."/>
            <person name="Cros-Aarteil S."/>
            <person name="Calhoun S."/>
            <person name="Kuo A."/>
            <person name="Mondo S."/>
            <person name="Pangilinan J."/>
            <person name="Riley R."/>
            <person name="Labutti K."/>
            <person name="Andreopoulos B."/>
            <person name="Lipzen A."/>
            <person name="Chen C."/>
            <person name="Yanf M."/>
            <person name="Daum C."/>
            <person name="Ng V."/>
            <person name="Clum A."/>
            <person name="Steindorff A."/>
            <person name="Ohm R."/>
            <person name="Martin F."/>
            <person name="Silar P."/>
            <person name="Natvig D."/>
            <person name="Lalanne C."/>
            <person name="Gautier V."/>
            <person name="Ament-Velasquez S.L."/>
            <person name="Kruys A."/>
            <person name="Hutchinson M.I."/>
            <person name="Powell A.J."/>
            <person name="Barry K."/>
            <person name="Miller A.N."/>
            <person name="Grigoriev I.V."/>
            <person name="Debuchy R."/>
            <person name="Gladieux P."/>
            <person name="Thoren M.H."/>
            <person name="Johannesson H."/>
        </authorList>
    </citation>
    <scope>NUCLEOTIDE SEQUENCE</scope>
    <source>
        <strain evidence="2">CBS 168.71</strain>
    </source>
</reference>
<dbReference type="InterPro" id="IPR027417">
    <property type="entry name" value="P-loop_NTPase"/>
</dbReference>
<dbReference type="AlphaFoldDB" id="A0AAE0H812"/>
<dbReference type="PANTHER" id="PTHR46082:SF6">
    <property type="entry name" value="AAA+ ATPASE DOMAIN-CONTAINING PROTEIN-RELATED"/>
    <property type="match status" value="1"/>
</dbReference>
<protein>
    <recommendedName>
        <fullName evidence="4">AAA+ ATPase domain-containing protein</fullName>
    </recommendedName>
</protein>
<evidence type="ECO:0008006" key="4">
    <source>
        <dbReference type="Google" id="ProtNLM"/>
    </source>
</evidence>
<reference evidence="2" key="1">
    <citation type="journal article" date="2023" name="Mol. Phylogenet. Evol.">
        <title>Genome-scale phylogeny and comparative genomics of the fungal order Sordariales.</title>
        <authorList>
            <person name="Hensen N."/>
            <person name="Bonometti L."/>
            <person name="Westerberg I."/>
            <person name="Brannstrom I.O."/>
            <person name="Guillou S."/>
            <person name="Cros-Aarteil S."/>
            <person name="Calhoun S."/>
            <person name="Haridas S."/>
            <person name="Kuo A."/>
            <person name="Mondo S."/>
            <person name="Pangilinan J."/>
            <person name="Riley R."/>
            <person name="LaButti K."/>
            <person name="Andreopoulos B."/>
            <person name="Lipzen A."/>
            <person name="Chen C."/>
            <person name="Yan M."/>
            <person name="Daum C."/>
            <person name="Ng V."/>
            <person name="Clum A."/>
            <person name="Steindorff A."/>
            <person name="Ohm R.A."/>
            <person name="Martin F."/>
            <person name="Silar P."/>
            <person name="Natvig D.O."/>
            <person name="Lalanne C."/>
            <person name="Gautier V."/>
            <person name="Ament-Velasquez S.L."/>
            <person name="Kruys A."/>
            <person name="Hutchinson M.I."/>
            <person name="Powell A.J."/>
            <person name="Barry K."/>
            <person name="Miller A.N."/>
            <person name="Grigoriev I.V."/>
            <person name="Debuchy R."/>
            <person name="Gladieux P."/>
            <person name="Hiltunen Thoren M."/>
            <person name="Johannesson H."/>
        </authorList>
    </citation>
    <scope>NUCLEOTIDE SEQUENCE</scope>
    <source>
        <strain evidence="2">CBS 168.71</strain>
    </source>
</reference>
<organism evidence="2 3">
    <name type="scientific">Chaetomium fimeti</name>
    <dbReference type="NCBI Taxonomy" id="1854472"/>
    <lineage>
        <taxon>Eukaryota</taxon>
        <taxon>Fungi</taxon>
        <taxon>Dikarya</taxon>
        <taxon>Ascomycota</taxon>
        <taxon>Pezizomycotina</taxon>
        <taxon>Sordariomycetes</taxon>
        <taxon>Sordariomycetidae</taxon>
        <taxon>Sordariales</taxon>
        <taxon>Chaetomiaceae</taxon>
        <taxon>Chaetomium</taxon>
    </lineage>
</organism>
<feature type="region of interest" description="Disordered" evidence="1">
    <location>
        <begin position="312"/>
        <end position="340"/>
    </location>
</feature>
<name>A0AAE0H812_9PEZI</name>
<dbReference type="RefSeq" id="XP_062655187.1">
    <property type="nucleotide sequence ID" value="XM_062804735.1"/>
</dbReference>
<dbReference type="SUPFAM" id="SSF48452">
    <property type="entry name" value="TPR-like"/>
    <property type="match status" value="3"/>
</dbReference>
<dbReference type="SMART" id="SM00028">
    <property type="entry name" value="TPR"/>
    <property type="match status" value="5"/>
</dbReference>
<dbReference type="Proteomes" id="UP001278766">
    <property type="component" value="Unassembled WGS sequence"/>
</dbReference>
<dbReference type="InterPro" id="IPR019734">
    <property type="entry name" value="TPR_rpt"/>
</dbReference>
<dbReference type="SUPFAM" id="SSF52540">
    <property type="entry name" value="P-loop containing nucleoside triphosphate hydrolases"/>
    <property type="match status" value="1"/>
</dbReference>
<sequence>MRRTKGLMKRLLPMRKAESGDEDDGELPKRLLKEAFPTGIKAFCSPEGSTVDVIFVHGLTGSRINTWTARDETEPWPQTLLPSVLTTARILTFGYDASVTDWRGMVSQNRIANHAWNLLTSLATYRENDDTNERPIIFVCHSLGGLVCEDTLVTSRQRSEPHLQNILNSTRGIIFMGTPHHGAGLAKWAERLSRSIGLVKQTNSEIVEVLRRDSEVLARIQDSFHTMVMARGKEGLPPIEISCFYEELPLPGVGLVVPKESAILPGYIPIGIHNNHRDMARFISAEDPGFLAVCGELRRWIRDMGAVERRHAGKSVKSPLLTNSDIGEQPGATHQSGDGNRMFNNFGGSQKYIQGDNYESGGGVMNIGTHQHFHAAEAKVPKAHRIIPFPRNENVVNRDHIFTRLDALLPPTTSEYHSAALYGLGGSGKTQVALEYAYRRGREDPTCSIFWVHADNETTFAQDYKKIAAKLGLDNLDGQKLLTAVCERIESGPPWLLVLDNTDDLALFGVGRKCHKTSSKQKEASTAGLYDYVPKAGRGTVLWTSRDELIVGTLVGPQRGIQVGQMSPDEARGLLETSRNREIGSDEVADAEKLLEELQWLPLAISQAGAYLRRTSTLLGEYLSNLTERKQRWRVLRETEFDRHRRHVPNSVLETWSISIERIRRDDEMAYRILHTIAYVNNQDIPFEIMKAAGLYDGNAEEAEDRGNEDRVLAAVTRLKEFSFLGMRREGRDSRSYDMHKLVQEATRYGLSVRRDSDDETYSSNAALRIIAKLFPTVLRDSKDNEAYFSNAALQIMVKLFPQPKPETWAECERYIAHAIQVGEWAEICNRKVEVSYFLVRAAAYLDDCGRWKEEELVDERVYELRQDVLGERHRDTLKSMLNMAATYARQGRYAEAERIEMKVLAVRREVLGERHLDTVDSMQNLAATYFKQGRYAEAEPIEMKVLALRREALGERHPDTLAAMLNSAATYSTQGRYTKAVPIEEKVLALRREVLGERHLSTLDAMENVAITYTRQGRYTEAELIQAQVFALRQEVLGERHAYTLTAMQNLALIYTDQGRYTEAESIEIKVLALRREVIGESHPDTLTAMHNLAITWNSTGRHDDAISLMDECLQLRRVVFGLEHSFTKESDRVLNDWKAEQAT</sequence>